<dbReference type="RefSeq" id="WP_344715538.1">
    <property type="nucleotide sequence ID" value="NZ_BAABCB010000028.1"/>
</dbReference>
<dbReference type="Gene3D" id="3.40.390.10">
    <property type="entry name" value="Collagenase (Catalytic Domain)"/>
    <property type="match status" value="1"/>
</dbReference>
<evidence type="ECO:0000256" key="1">
    <source>
        <dbReference type="ARBA" id="ARBA00022729"/>
    </source>
</evidence>
<gene>
    <name evidence="6" type="ORF">GCM10022292_27830</name>
</gene>
<accession>A0ABP8D022</accession>
<feature type="domain" description="CUB" evidence="4">
    <location>
        <begin position="913"/>
        <end position="1040"/>
    </location>
</feature>
<keyword evidence="1" id="KW-0732">Signal</keyword>
<feature type="domain" description="CUB" evidence="4">
    <location>
        <begin position="1116"/>
        <end position="1246"/>
    </location>
</feature>
<dbReference type="InterPro" id="IPR036116">
    <property type="entry name" value="FN3_sf"/>
</dbReference>
<dbReference type="InterPro" id="IPR026444">
    <property type="entry name" value="Secre_tail"/>
</dbReference>
<evidence type="ECO:0000313" key="7">
    <source>
        <dbReference type="Proteomes" id="UP001501682"/>
    </source>
</evidence>
<dbReference type="InterPro" id="IPR000859">
    <property type="entry name" value="CUB_dom"/>
</dbReference>
<dbReference type="PROSITE" id="PS01180">
    <property type="entry name" value="CUB"/>
    <property type="match status" value="2"/>
</dbReference>
<dbReference type="SMART" id="SM00042">
    <property type="entry name" value="CUB"/>
    <property type="match status" value="2"/>
</dbReference>
<feature type="domain" description="Fibronectin type-III" evidence="5">
    <location>
        <begin position="844"/>
        <end position="932"/>
    </location>
</feature>
<dbReference type="EMBL" id="BAABCB010000028">
    <property type="protein sequence ID" value="GAA4245455.1"/>
    <property type="molecule type" value="Genomic_DNA"/>
</dbReference>
<dbReference type="SMART" id="SM00060">
    <property type="entry name" value="FN3"/>
    <property type="match status" value="4"/>
</dbReference>
<dbReference type="PANTHER" id="PTHR24251:SF37">
    <property type="entry name" value="CUB DOMAIN-CONTAINING PROTEIN"/>
    <property type="match status" value="1"/>
</dbReference>
<evidence type="ECO:0008006" key="8">
    <source>
        <dbReference type="Google" id="ProtNLM"/>
    </source>
</evidence>
<evidence type="ECO:0000259" key="4">
    <source>
        <dbReference type="PROSITE" id="PS01180"/>
    </source>
</evidence>
<keyword evidence="7" id="KW-1185">Reference proteome</keyword>
<dbReference type="InterPro" id="IPR035914">
    <property type="entry name" value="Sperma_CUB_dom_sf"/>
</dbReference>
<proteinExistence type="predicted"/>
<dbReference type="InterPro" id="IPR003961">
    <property type="entry name" value="FN3_dom"/>
</dbReference>
<dbReference type="InterPro" id="IPR013783">
    <property type="entry name" value="Ig-like_fold"/>
</dbReference>
<dbReference type="CDD" id="cd00063">
    <property type="entry name" value="FN3"/>
    <property type="match status" value="3"/>
</dbReference>
<keyword evidence="3" id="KW-1015">Disulfide bond</keyword>
<dbReference type="SUPFAM" id="SSF49265">
    <property type="entry name" value="Fibronectin type III"/>
    <property type="match status" value="2"/>
</dbReference>
<feature type="domain" description="Fibronectin type-III" evidence="5">
    <location>
        <begin position="1046"/>
        <end position="1138"/>
    </location>
</feature>
<evidence type="ECO:0000259" key="5">
    <source>
        <dbReference type="PROSITE" id="PS50853"/>
    </source>
</evidence>
<protein>
    <recommendedName>
        <fullName evidence="8">T9SS type A sorting domain-containing protein</fullName>
    </recommendedName>
</protein>
<reference evidence="7" key="1">
    <citation type="journal article" date="2019" name="Int. J. Syst. Evol. Microbiol.">
        <title>The Global Catalogue of Microorganisms (GCM) 10K type strain sequencing project: providing services to taxonomists for standard genome sequencing and annotation.</title>
        <authorList>
            <consortium name="The Broad Institute Genomics Platform"/>
            <consortium name="The Broad Institute Genome Sequencing Center for Infectious Disease"/>
            <person name="Wu L."/>
            <person name="Ma J."/>
        </authorList>
    </citation>
    <scope>NUCLEOTIDE SEQUENCE [LARGE SCALE GENOMIC DNA]</scope>
    <source>
        <strain evidence="7">JCM 17633</strain>
    </source>
</reference>
<evidence type="ECO:0000256" key="3">
    <source>
        <dbReference type="ARBA" id="ARBA00023157"/>
    </source>
</evidence>
<dbReference type="Pfam" id="PF18962">
    <property type="entry name" value="Por_Secre_tail"/>
    <property type="match status" value="1"/>
</dbReference>
<dbReference type="Proteomes" id="UP001501682">
    <property type="component" value="Unassembled WGS sequence"/>
</dbReference>
<dbReference type="NCBIfam" id="TIGR04183">
    <property type="entry name" value="Por_Secre_tail"/>
    <property type="match status" value="1"/>
</dbReference>
<dbReference type="Gene3D" id="2.60.120.290">
    <property type="entry name" value="Spermadhesin, CUB domain"/>
    <property type="match status" value="2"/>
</dbReference>
<organism evidence="6 7">
    <name type="scientific">Winogradskyella damuponensis</name>
    <dbReference type="NCBI Taxonomy" id="943939"/>
    <lineage>
        <taxon>Bacteria</taxon>
        <taxon>Pseudomonadati</taxon>
        <taxon>Bacteroidota</taxon>
        <taxon>Flavobacteriia</taxon>
        <taxon>Flavobacteriales</taxon>
        <taxon>Flavobacteriaceae</taxon>
        <taxon>Winogradskyella</taxon>
    </lineage>
</organism>
<dbReference type="Pfam" id="PF00431">
    <property type="entry name" value="CUB"/>
    <property type="match status" value="2"/>
</dbReference>
<dbReference type="PROSITE" id="PS50853">
    <property type="entry name" value="FN3"/>
    <property type="match status" value="3"/>
</dbReference>
<dbReference type="Pfam" id="PF00041">
    <property type="entry name" value="fn3"/>
    <property type="match status" value="1"/>
</dbReference>
<feature type="domain" description="Fibronectin type-III" evidence="5">
    <location>
        <begin position="1252"/>
        <end position="1344"/>
    </location>
</feature>
<name>A0ABP8D022_9FLAO</name>
<dbReference type="Gene3D" id="2.60.40.10">
    <property type="entry name" value="Immunoglobulins"/>
    <property type="match status" value="6"/>
</dbReference>
<sequence length="1631" mass="179163">MSKNYFAFIVFIVLSINISAQDSYWFQTVTKHSNITKDEVPLEHIEFNLNTASLLNFFKKAPNRLTQKRSQIVISLPNEKGELNSYQLFEASNFHPELEAKYPQIKAYIGKGINNGATARISYSPSLGLSVSIFNLDRPTTLIKPLDYNNGVYAVFSRNELDESSSDFECTTIESARREITSSGLTNRNANDSHLRLYRAAISTTGEYSQFYLDGFETTDEERKGKVLAAINQSLTRINGIFERDFGVTMQLISNNDAIIFLDTFTDPYNVDNLIIQNTIDTIIGDSNYDIGHLFAYEGSIYGNAGCIACVCTTGSKGSAYTVHSNPNSDHFNLIASHEFGHQYGGWHVQSTLNCRSSNELQEVEPGSGSSIMGYAGICSPSVQDNPDDYFNYVDIRDVAQWTINDSSCAQLTGLTNTAPIVSAGNDFTIPMSTAFILEGTGSDPEGDQISFCWEENDPENPFSSDTPQPTRQFGPMFRSKLPVESPNRYMPQLSDVVNGNLTPTWEVVPSVARTMDFVLTVRDNNPSVGQTASDEMTVTVTDTAGPFIVTSQTTNEVWNVGENTTVTWDVANTNVAPVNATEVDIFLSIDGGFTYPYTIATGIANDGSEIINIPNVPTTTEARVMVRGANSIFYAINSSNFEVQASEFVMNFTESNMTVCKPNDAVYNFTYNTFLGFNETTVFSALNLPAGVTATFSQPSASGNNTNIQITISNTALVANGSYDITINGTSDSAQKNSIITLELYDVNLLAPSLQFPENNETTVDVNSIFTWQEDINASSYNIDIALDPSFNTIVLSETTLINSYNVLGLDYSTVYYWRVKSVNDCGISDYSNVNEFITLCVAPSNILITDIMSDSVEVSWLENGNATTWEIEIVEDGDLPTGVGVLTSNNPYSISGLNSFTTYDIYVRSECGGDNNSAWIGPLSFTTAANFCNGDHFYDSGGLDGDYSSGEYITTVIAPSAGNNSVTVTFNEFQLENSYDYLYIYDGPDINASFLGQFTGTANPGTFTSSHPSGALTFVFFSDGSVTGSGWDATVTCQFITCLDPIDLIVSNLMFNSADLSWTAIGNETTWELEYGLTGFSQGTGTLINTSINPTTLTGLNASTSYDVYIRANCGANSGEDDSNWLGPVTFTTMSDFCSGDHFYDSGGANLNYQSGEDITTVIAPSEGYNSVTVSFNSFQLENCCDYLRVYDGLDINAPFLGQYNGSTIPDSFTSNNPSGALTFRFTSDGSVTRSGWDATVICETIICPDVSDFLVENVSLSSADLSWIAGGSEITWEIEYGPLGFTQGDGTSLILNASPYTLDNLDLDTTYDIYIRGNCGINSSEEDSNWIGPVTFTTLDITSPGILVAELTDELQGEVTLNWGAIANFTGSWLLNFNHDCNSSYSQIEIIFYENYTFFIPSEDNYGTWEMIDNQVIWTYDEGFQYSGVITGNYMEGTNDNDGCWYADKIVDSNYTSYVIGNLSSLGWVNTNVNEDISITSTITSTAFGFLEYNIYRNNEFLASTTETTYIDMLPSFGTYNYYITSVFSEGESEASNIETIVWENLNVKENELEGIEIFPNPTESVLNINSAILIESIEVFSILGQKLMFITSKNTKNQLDMSPLDVGTYFVKVWSNQQFNIYKVIKK</sequence>
<evidence type="ECO:0000256" key="2">
    <source>
        <dbReference type="ARBA" id="ARBA00022737"/>
    </source>
</evidence>
<dbReference type="PANTHER" id="PTHR24251">
    <property type="entry name" value="OVOCHYMASE-RELATED"/>
    <property type="match status" value="1"/>
</dbReference>
<comment type="caution">
    <text evidence="6">The sequence shown here is derived from an EMBL/GenBank/DDBJ whole genome shotgun (WGS) entry which is preliminary data.</text>
</comment>
<evidence type="ECO:0000313" key="6">
    <source>
        <dbReference type="EMBL" id="GAA4245455.1"/>
    </source>
</evidence>
<keyword evidence="2" id="KW-0677">Repeat</keyword>
<dbReference type="SUPFAM" id="SSF49854">
    <property type="entry name" value="Spermadhesin, CUB domain"/>
    <property type="match status" value="2"/>
</dbReference>
<dbReference type="CDD" id="cd00041">
    <property type="entry name" value="CUB"/>
    <property type="match status" value="2"/>
</dbReference>
<dbReference type="Pfam" id="PF13583">
    <property type="entry name" value="Reprolysin_4"/>
    <property type="match status" value="1"/>
</dbReference>
<dbReference type="InterPro" id="IPR024079">
    <property type="entry name" value="MetalloPept_cat_dom_sf"/>
</dbReference>
<dbReference type="SUPFAM" id="SSF55486">
    <property type="entry name" value="Metalloproteases ('zincins'), catalytic domain"/>
    <property type="match status" value="1"/>
</dbReference>